<feature type="transmembrane region" description="Helical" evidence="1">
    <location>
        <begin position="95"/>
        <end position="116"/>
    </location>
</feature>
<evidence type="ECO:0000313" key="3">
    <source>
        <dbReference type="EMBL" id="OGH84106.1"/>
    </source>
</evidence>
<evidence type="ECO:0000313" key="4">
    <source>
        <dbReference type="Proteomes" id="UP000177803"/>
    </source>
</evidence>
<reference evidence="3 4" key="1">
    <citation type="journal article" date="2016" name="Nat. Commun.">
        <title>Thousands of microbial genomes shed light on interconnected biogeochemical processes in an aquifer system.</title>
        <authorList>
            <person name="Anantharaman K."/>
            <person name="Brown C.T."/>
            <person name="Hug L.A."/>
            <person name="Sharon I."/>
            <person name="Castelle C.J."/>
            <person name="Probst A.J."/>
            <person name="Thomas B.C."/>
            <person name="Singh A."/>
            <person name="Wilkins M.J."/>
            <person name="Karaoz U."/>
            <person name="Brodie E.L."/>
            <person name="Williams K.H."/>
            <person name="Hubbard S.S."/>
            <person name="Banfield J.F."/>
        </authorList>
    </citation>
    <scope>NUCLEOTIDE SEQUENCE [LARGE SCALE GENOMIC DNA]</scope>
</reference>
<feature type="transmembrane region" description="Helical" evidence="1">
    <location>
        <begin position="66"/>
        <end position="83"/>
    </location>
</feature>
<proteinExistence type="predicted"/>
<feature type="transmembrane region" description="Helical" evidence="1">
    <location>
        <begin position="122"/>
        <end position="139"/>
    </location>
</feature>
<keyword evidence="1" id="KW-1133">Transmembrane helix</keyword>
<dbReference type="SUPFAM" id="SSF103481">
    <property type="entry name" value="Multidrug resistance efflux transporter EmrE"/>
    <property type="match status" value="1"/>
</dbReference>
<dbReference type="AlphaFoldDB" id="A0A1F6NJ86"/>
<dbReference type="GO" id="GO:0016020">
    <property type="term" value="C:membrane"/>
    <property type="evidence" value="ECO:0007669"/>
    <property type="project" value="InterPro"/>
</dbReference>
<feature type="transmembrane region" description="Helical" evidence="1">
    <location>
        <begin position="35"/>
        <end position="54"/>
    </location>
</feature>
<feature type="transmembrane region" description="Helical" evidence="1">
    <location>
        <begin position="289"/>
        <end position="309"/>
    </location>
</feature>
<evidence type="ECO:0000256" key="1">
    <source>
        <dbReference type="SAM" id="Phobius"/>
    </source>
</evidence>
<gene>
    <name evidence="3" type="ORF">A2261_00565</name>
</gene>
<comment type="caution">
    <text evidence="3">The sequence shown here is derived from an EMBL/GenBank/DDBJ whole genome shotgun (WGS) entry which is preliminary data.</text>
</comment>
<keyword evidence="1" id="KW-0472">Membrane</keyword>
<dbReference type="EMBL" id="MFQR01000044">
    <property type="protein sequence ID" value="OGH84106.1"/>
    <property type="molecule type" value="Genomic_DNA"/>
</dbReference>
<feature type="transmembrane region" description="Helical" evidence="1">
    <location>
        <begin position="6"/>
        <end position="23"/>
    </location>
</feature>
<accession>A0A1F6NJ86</accession>
<feature type="domain" description="EamA" evidence="2">
    <location>
        <begin position="5"/>
        <end position="138"/>
    </location>
</feature>
<organism evidence="3 4">
    <name type="scientific">Candidatus Magasanikbacteria bacterium RIFOXYA2_FULL_44_8</name>
    <dbReference type="NCBI Taxonomy" id="1798696"/>
    <lineage>
        <taxon>Bacteria</taxon>
        <taxon>Candidatus Magasanikiibacteriota</taxon>
    </lineage>
</organism>
<feature type="transmembrane region" description="Helical" evidence="1">
    <location>
        <begin position="262"/>
        <end position="282"/>
    </location>
</feature>
<dbReference type="InterPro" id="IPR000620">
    <property type="entry name" value="EamA_dom"/>
</dbReference>
<dbReference type="Proteomes" id="UP000177803">
    <property type="component" value="Unassembled WGS sequence"/>
</dbReference>
<dbReference type="Pfam" id="PF00892">
    <property type="entry name" value="EamA"/>
    <property type="match status" value="1"/>
</dbReference>
<evidence type="ECO:0000259" key="2">
    <source>
        <dbReference type="Pfam" id="PF00892"/>
    </source>
</evidence>
<name>A0A1F6NJ86_9BACT</name>
<feature type="transmembrane region" description="Helical" evidence="1">
    <location>
        <begin position="203"/>
        <end position="223"/>
    </location>
</feature>
<sequence>MSNTAITLVLAGALALAIYNVLSRYFQRGDWEDRSALTTALSMGGASLALFIYSFATGGPQLSPDWLFPVSATGFLNIGIMFARTRARALEEVSLVTPIDSTTPAVVILTAMIFIGEYPTNLGWLGIWVLVVGTYILNIQDLIQQRKTGCGGSSWREKAVVYLAPFLILRKSAGVRWAFVAAGLSALSVPFDGLAARRADVGFGFGIVFAIAALGNFVLVVALKEHRRFKCAEALWRMVALGVPFAIGTILVGLAFQISLVAYVGTMKRVMIPMTIILSYSILGEKKSFASRIIGGIIMTVGAVIIALAE</sequence>
<protein>
    <recommendedName>
        <fullName evidence="2">EamA domain-containing protein</fullName>
    </recommendedName>
</protein>
<feature type="transmembrane region" description="Helical" evidence="1">
    <location>
        <begin position="235"/>
        <end position="256"/>
    </location>
</feature>
<dbReference type="InterPro" id="IPR037185">
    <property type="entry name" value="EmrE-like"/>
</dbReference>
<keyword evidence="1" id="KW-0812">Transmembrane</keyword>